<gene>
    <name evidence="2" type="ORF">Q7C36_018316</name>
</gene>
<keyword evidence="3" id="KW-1185">Reference proteome</keyword>
<evidence type="ECO:0000313" key="3">
    <source>
        <dbReference type="Proteomes" id="UP001187315"/>
    </source>
</evidence>
<organism evidence="2 3">
    <name type="scientific">Tachysurus vachellii</name>
    <name type="common">Darkbarbel catfish</name>
    <name type="synonym">Pelteobagrus vachellii</name>
    <dbReference type="NCBI Taxonomy" id="175792"/>
    <lineage>
        <taxon>Eukaryota</taxon>
        <taxon>Metazoa</taxon>
        <taxon>Chordata</taxon>
        <taxon>Craniata</taxon>
        <taxon>Vertebrata</taxon>
        <taxon>Euteleostomi</taxon>
        <taxon>Actinopterygii</taxon>
        <taxon>Neopterygii</taxon>
        <taxon>Teleostei</taxon>
        <taxon>Ostariophysi</taxon>
        <taxon>Siluriformes</taxon>
        <taxon>Bagridae</taxon>
        <taxon>Tachysurus</taxon>
    </lineage>
</organism>
<proteinExistence type="predicted"/>
<protein>
    <submittedName>
        <fullName evidence="2">Uncharacterized protein</fullName>
    </submittedName>
</protein>
<reference evidence="2" key="1">
    <citation type="submission" date="2023-08" db="EMBL/GenBank/DDBJ databases">
        <title>Pelteobagrus vachellii genome.</title>
        <authorList>
            <person name="Liu H."/>
        </authorList>
    </citation>
    <scope>NUCLEOTIDE SEQUENCE</scope>
    <source>
        <strain evidence="2">PRFRI_2022a</strain>
        <tissue evidence="2">Muscle</tissue>
    </source>
</reference>
<name>A0AA88LZV6_TACVA</name>
<accession>A0AA88LZV6</accession>
<dbReference type="Proteomes" id="UP001187315">
    <property type="component" value="Unassembled WGS sequence"/>
</dbReference>
<sequence>MEPDSDMKQFLGIHMNIITSAEAADGPKCVVRKMNGLSTGEHKDISINDEEIDYSVSKSDQICQSEPVFSEGESPIQLTLLPLLCFPLHDLEGDMERSSFRHGFWYPYTGLEGVLEHFEDTGSDVDLTENWQSKGKRNPQLSEANRHPRGSTVEE</sequence>
<dbReference type="EMBL" id="JAVHJS010000019">
    <property type="protein sequence ID" value="KAK2827390.1"/>
    <property type="molecule type" value="Genomic_DNA"/>
</dbReference>
<feature type="region of interest" description="Disordered" evidence="1">
    <location>
        <begin position="127"/>
        <end position="155"/>
    </location>
</feature>
<evidence type="ECO:0000313" key="2">
    <source>
        <dbReference type="EMBL" id="KAK2827390.1"/>
    </source>
</evidence>
<evidence type="ECO:0000256" key="1">
    <source>
        <dbReference type="SAM" id="MobiDB-lite"/>
    </source>
</evidence>
<comment type="caution">
    <text evidence="2">The sequence shown here is derived from an EMBL/GenBank/DDBJ whole genome shotgun (WGS) entry which is preliminary data.</text>
</comment>
<feature type="compositionally biased region" description="Polar residues" evidence="1">
    <location>
        <begin position="129"/>
        <end position="143"/>
    </location>
</feature>
<dbReference type="AlphaFoldDB" id="A0AA88LZV6"/>